<comment type="subcellular location">
    <subcellularLocation>
        <location evidence="3 12">Cytoplasm</location>
    </subcellularLocation>
</comment>
<feature type="domain" description="Phosphoribosyltransferase" evidence="13">
    <location>
        <begin position="49"/>
        <end position="159"/>
    </location>
</feature>
<comment type="function">
    <text evidence="2 12">Catalyzes a salvage reaction resulting in the formation of AMP, that is energically less costly than de novo synthesis.</text>
</comment>
<name>A0A1B1T9F0_9ARCH</name>
<dbReference type="GO" id="GO:0006168">
    <property type="term" value="P:adenine salvage"/>
    <property type="evidence" value="ECO:0007669"/>
    <property type="project" value="InterPro"/>
</dbReference>
<evidence type="ECO:0000256" key="1">
    <source>
        <dbReference type="ARBA" id="ARBA00000868"/>
    </source>
</evidence>
<dbReference type="PANTHER" id="PTHR32315">
    <property type="entry name" value="ADENINE PHOSPHORIBOSYLTRANSFERASE"/>
    <property type="match status" value="1"/>
</dbReference>
<dbReference type="Pfam" id="PF00156">
    <property type="entry name" value="Pribosyltran"/>
    <property type="match status" value="1"/>
</dbReference>
<dbReference type="HAMAP" id="MF_00004">
    <property type="entry name" value="Aden_phosphoribosyltr"/>
    <property type="match status" value="1"/>
</dbReference>
<reference evidence="15" key="2">
    <citation type="journal article" date="2015" name="ISME J.">
        <title>A new class of marine Euryarchaeota group II from the Mediterranean deep chlorophyll maximum.</title>
        <authorList>
            <person name="Martin-Cuadrado A.B."/>
            <person name="Garcia-Heredia I."/>
            <person name="Molto A.G."/>
            <person name="Lopez-Ubeda R."/>
            <person name="Kimes N."/>
            <person name="Lopez-Garcia P."/>
            <person name="Moreira D."/>
            <person name="Rodriguez-Valera F."/>
        </authorList>
    </citation>
    <scope>NUCLEOTIDE SEQUENCE</scope>
</reference>
<dbReference type="PANTHER" id="PTHR32315:SF3">
    <property type="entry name" value="ADENINE PHOSPHORIBOSYLTRANSFERASE"/>
    <property type="match status" value="1"/>
</dbReference>
<reference evidence="14" key="3">
    <citation type="submission" date="2015-12" db="EMBL/GenBank/DDBJ databases">
        <authorList>
            <person name="Shamseldin A."/>
            <person name="Moawad H."/>
            <person name="Abd El-Rahim W.M."/>
            <person name="Sadowsky M.J."/>
        </authorList>
    </citation>
    <scope>NUCLEOTIDE SEQUENCE</scope>
</reference>
<dbReference type="NCBIfam" id="NF002634">
    <property type="entry name" value="PRK02304.1-3"/>
    <property type="match status" value="1"/>
</dbReference>
<sequence length="183" mass="20158">MVFLADSLLQELKNTIRTVPDFPMKGILFRDITPILSDSLLLTEMMDRIVKDIKNLNWIPDIIVGPEARGFIFGPLLSTRLKNSFVPVRKPGKLPSKTIKIDYTLEYGSDSLEVHEDAISPGQKILIIDDLLATGGTVSACIELCKKMGADVIGVVFIIELEGLGARELLGDIPIHSLLKYPA</sequence>
<dbReference type="Gene3D" id="3.40.50.2020">
    <property type="match status" value="1"/>
</dbReference>
<organism evidence="15">
    <name type="scientific">uncultured Poseidoniia archaeon</name>
    <dbReference type="NCBI Taxonomy" id="1697135"/>
    <lineage>
        <taxon>Archaea</taxon>
        <taxon>Methanobacteriati</taxon>
        <taxon>Thermoplasmatota</taxon>
        <taxon>Candidatus Poseidoniia</taxon>
        <taxon>environmental samples</taxon>
    </lineage>
</organism>
<evidence type="ECO:0000256" key="2">
    <source>
        <dbReference type="ARBA" id="ARBA00003968"/>
    </source>
</evidence>
<evidence type="ECO:0000256" key="12">
    <source>
        <dbReference type="HAMAP-Rule" id="MF_00004"/>
    </source>
</evidence>
<dbReference type="GO" id="GO:0044209">
    <property type="term" value="P:AMP salvage"/>
    <property type="evidence" value="ECO:0007669"/>
    <property type="project" value="UniProtKB-UniRule"/>
</dbReference>
<keyword evidence="8 12" id="KW-0963">Cytoplasm</keyword>
<dbReference type="InterPro" id="IPR029057">
    <property type="entry name" value="PRTase-like"/>
</dbReference>
<comment type="pathway">
    <text evidence="4 12">Purine metabolism; AMP biosynthesis via salvage pathway; AMP from adenine: step 1/1.</text>
</comment>
<keyword evidence="11 12" id="KW-0660">Purine salvage</keyword>
<dbReference type="GO" id="GO:0005737">
    <property type="term" value="C:cytoplasm"/>
    <property type="evidence" value="ECO:0007669"/>
    <property type="project" value="UniProtKB-SubCell"/>
</dbReference>
<dbReference type="EMBL" id="KP211803">
    <property type="protein sequence ID" value="ANV78909.1"/>
    <property type="molecule type" value="Genomic_DNA"/>
</dbReference>
<evidence type="ECO:0000259" key="13">
    <source>
        <dbReference type="Pfam" id="PF00156"/>
    </source>
</evidence>
<dbReference type="AlphaFoldDB" id="A0A1B1T9F0"/>
<evidence type="ECO:0000256" key="3">
    <source>
        <dbReference type="ARBA" id="ARBA00004496"/>
    </source>
</evidence>
<protein>
    <recommendedName>
        <fullName evidence="7 12">Adenine phosphoribosyltransferase</fullName>
        <shortName evidence="12">APRT</shortName>
        <ecNumber evidence="7 12">2.4.2.7</ecNumber>
    </recommendedName>
</protein>
<comment type="catalytic activity">
    <reaction evidence="1 12">
        <text>AMP + diphosphate = 5-phospho-alpha-D-ribose 1-diphosphate + adenine</text>
        <dbReference type="Rhea" id="RHEA:16609"/>
        <dbReference type="ChEBI" id="CHEBI:16708"/>
        <dbReference type="ChEBI" id="CHEBI:33019"/>
        <dbReference type="ChEBI" id="CHEBI:58017"/>
        <dbReference type="ChEBI" id="CHEBI:456215"/>
        <dbReference type="EC" id="2.4.2.7"/>
    </reaction>
</comment>
<dbReference type="GO" id="GO:0016208">
    <property type="term" value="F:AMP binding"/>
    <property type="evidence" value="ECO:0007669"/>
    <property type="project" value="TreeGrafter"/>
</dbReference>
<evidence type="ECO:0000313" key="14">
    <source>
        <dbReference type="EMBL" id="ANV78780.1"/>
    </source>
</evidence>
<evidence type="ECO:0000256" key="4">
    <source>
        <dbReference type="ARBA" id="ARBA00004659"/>
    </source>
</evidence>
<dbReference type="EC" id="2.4.2.7" evidence="7 12"/>
<keyword evidence="10 12" id="KW-0808">Transferase</keyword>
<proteinExistence type="inferred from homology"/>
<evidence type="ECO:0000256" key="7">
    <source>
        <dbReference type="ARBA" id="ARBA00011893"/>
    </source>
</evidence>
<dbReference type="GO" id="GO:0003999">
    <property type="term" value="F:adenine phosphoribosyltransferase activity"/>
    <property type="evidence" value="ECO:0007669"/>
    <property type="project" value="UniProtKB-UniRule"/>
</dbReference>
<dbReference type="UniPathway" id="UPA00588">
    <property type="reaction ID" value="UER00646"/>
</dbReference>
<comment type="subunit">
    <text evidence="6 12">Homodimer.</text>
</comment>
<dbReference type="EMBL" id="KP211801">
    <property type="protein sequence ID" value="ANV78780.1"/>
    <property type="molecule type" value="Genomic_DNA"/>
</dbReference>
<evidence type="ECO:0000256" key="8">
    <source>
        <dbReference type="ARBA" id="ARBA00022490"/>
    </source>
</evidence>
<dbReference type="FunFam" id="3.40.50.2020:FF:000004">
    <property type="entry name" value="Adenine phosphoribosyltransferase"/>
    <property type="match status" value="1"/>
</dbReference>
<dbReference type="NCBIfam" id="TIGR01090">
    <property type="entry name" value="apt"/>
    <property type="match status" value="1"/>
</dbReference>
<gene>
    <name evidence="12" type="primary">apt</name>
</gene>
<dbReference type="GO" id="GO:0006166">
    <property type="term" value="P:purine ribonucleoside salvage"/>
    <property type="evidence" value="ECO:0007669"/>
    <property type="project" value="UniProtKB-UniRule"/>
</dbReference>
<dbReference type="InterPro" id="IPR000836">
    <property type="entry name" value="PRTase_dom"/>
</dbReference>
<evidence type="ECO:0000256" key="11">
    <source>
        <dbReference type="ARBA" id="ARBA00022726"/>
    </source>
</evidence>
<dbReference type="SUPFAM" id="SSF53271">
    <property type="entry name" value="PRTase-like"/>
    <property type="match status" value="1"/>
</dbReference>
<evidence type="ECO:0000256" key="6">
    <source>
        <dbReference type="ARBA" id="ARBA00011738"/>
    </source>
</evidence>
<dbReference type="NCBIfam" id="NF002636">
    <property type="entry name" value="PRK02304.1-5"/>
    <property type="match status" value="1"/>
</dbReference>
<accession>A0A1B1T9F0</accession>
<dbReference type="InterPro" id="IPR005764">
    <property type="entry name" value="Ade_phspho_trans"/>
</dbReference>
<comment type="similarity">
    <text evidence="5 12">Belongs to the purine/pyrimidine phosphoribosyltransferase family.</text>
</comment>
<keyword evidence="9 12" id="KW-0328">Glycosyltransferase</keyword>
<reference evidence="15" key="1">
    <citation type="submission" date="2014-11" db="EMBL/GenBank/DDBJ databases">
        <authorList>
            <person name="Zhu J."/>
            <person name="Qi W."/>
            <person name="Song R."/>
        </authorList>
    </citation>
    <scope>NUCLEOTIDE SEQUENCE</scope>
</reference>
<dbReference type="InterPro" id="IPR050054">
    <property type="entry name" value="UPRTase/APRTase"/>
</dbReference>
<evidence type="ECO:0000256" key="10">
    <source>
        <dbReference type="ARBA" id="ARBA00022679"/>
    </source>
</evidence>
<dbReference type="CDD" id="cd06223">
    <property type="entry name" value="PRTases_typeI"/>
    <property type="match status" value="1"/>
</dbReference>
<evidence type="ECO:0000256" key="9">
    <source>
        <dbReference type="ARBA" id="ARBA00022676"/>
    </source>
</evidence>
<evidence type="ECO:0000313" key="15">
    <source>
        <dbReference type="EMBL" id="ANV78909.1"/>
    </source>
</evidence>
<dbReference type="GO" id="GO:0002055">
    <property type="term" value="F:adenine binding"/>
    <property type="evidence" value="ECO:0007669"/>
    <property type="project" value="TreeGrafter"/>
</dbReference>
<evidence type="ECO:0000256" key="5">
    <source>
        <dbReference type="ARBA" id="ARBA00008391"/>
    </source>
</evidence>